<dbReference type="CDD" id="cd17332">
    <property type="entry name" value="MFS_MelB_like"/>
    <property type="match status" value="1"/>
</dbReference>
<proteinExistence type="predicted"/>
<sequence length="473" mass="52376">MKKNEKSQGYVPCETISKNLTGMERVPVKEKFSYGLGDMASCIVFTLTTALSTYFYTNVVGLSAAVIGTILLISKLFDGVSDIIIGILVDKTKSRHGKARAWLLWMTIPYGLTAVLMFLIPSNATELVQAVYVFITYNLAVTIVYTAINLPYGTLAAMMTRDQNERSSINIFRMVMANISNLIVSAATLPLIKLLGDTQKAWIKVTTIYAVAGMIMILLCFHNCHERVKIPAAAKGDKVTQKNAFKAMFSNKYWWMIGGMYLIWAVYMTLNGTMMTYFAEYELGNRDLMSMMNILEKGATVITVLTVATFIKKFGKRNLSLAGCVIMLIGAGMILVMPKNIPIVMIGVFLKGVGIGPFTACIYSMMADTIEYGNWRTGIRSEGLLYSAATLGYKIGSGLTSAMVGFVMDATGYDGLTAIQSQSAHVGIQFLFVGMPVIIWALMTGIIWLYRLDHEYPEIMRQLQRGEYSEKAY</sequence>
<gene>
    <name evidence="2" type="ORF">NQ502_08370</name>
</gene>
<dbReference type="Gene3D" id="1.20.1250.20">
    <property type="entry name" value="MFS general substrate transporter like domains"/>
    <property type="match status" value="2"/>
</dbReference>
<dbReference type="PANTHER" id="PTHR11328">
    <property type="entry name" value="MAJOR FACILITATOR SUPERFAMILY DOMAIN-CONTAINING PROTEIN"/>
    <property type="match status" value="1"/>
</dbReference>
<feature type="transmembrane region" description="Helical" evidence="1">
    <location>
        <begin position="318"/>
        <end position="337"/>
    </location>
</feature>
<dbReference type="InterPro" id="IPR036259">
    <property type="entry name" value="MFS_trans_sf"/>
</dbReference>
<feature type="transmembrane region" description="Helical" evidence="1">
    <location>
        <begin position="428"/>
        <end position="450"/>
    </location>
</feature>
<reference evidence="2" key="1">
    <citation type="journal article" date="2022" name="Cell">
        <title>Design, construction, and in vivo augmentation of a complex gut microbiome.</title>
        <authorList>
            <person name="Cheng A.G."/>
            <person name="Ho P.Y."/>
            <person name="Aranda-Diaz A."/>
            <person name="Jain S."/>
            <person name="Yu F.B."/>
            <person name="Meng X."/>
            <person name="Wang M."/>
            <person name="Iakiviak M."/>
            <person name="Nagashima K."/>
            <person name="Zhao A."/>
            <person name="Murugkar P."/>
            <person name="Patil A."/>
            <person name="Atabakhsh K."/>
            <person name="Weakley A."/>
            <person name="Yan J."/>
            <person name="Brumbaugh A.R."/>
            <person name="Higginbottom S."/>
            <person name="Dimas A."/>
            <person name="Shiver A.L."/>
            <person name="Deutschbauer A."/>
            <person name="Neff N."/>
            <person name="Sonnenburg J.L."/>
            <person name="Huang K.C."/>
            <person name="Fischbach M.A."/>
        </authorList>
    </citation>
    <scope>NUCLEOTIDE SEQUENCE</scope>
    <source>
        <strain evidence="2">DSM 19829</strain>
    </source>
</reference>
<name>A0ABY5VKD3_9FIRM</name>
<dbReference type="SUPFAM" id="SSF103473">
    <property type="entry name" value="MFS general substrate transporter"/>
    <property type="match status" value="1"/>
</dbReference>
<dbReference type="InterPro" id="IPR001927">
    <property type="entry name" value="Na/Gal_symport"/>
</dbReference>
<organism evidence="2 3">
    <name type="scientific">Ruminococcus gauvreauii</name>
    <dbReference type="NCBI Taxonomy" id="438033"/>
    <lineage>
        <taxon>Bacteria</taxon>
        <taxon>Bacillati</taxon>
        <taxon>Bacillota</taxon>
        <taxon>Clostridia</taxon>
        <taxon>Eubacteriales</taxon>
        <taxon>Oscillospiraceae</taxon>
        <taxon>Ruminococcus</taxon>
    </lineage>
</organism>
<feature type="transmembrane region" description="Helical" evidence="1">
    <location>
        <begin position="253"/>
        <end position="270"/>
    </location>
</feature>
<feature type="transmembrane region" description="Helical" evidence="1">
    <location>
        <begin position="290"/>
        <end position="311"/>
    </location>
</feature>
<feature type="transmembrane region" description="Helical" evidence="1">
    <location>
        <begin position="127"/>
        <end position="150"/>
    </location>
</feature>
<dbReference type="NCBIfam" id="TIGR00792">
    <property type="entry name" value="gph"/>
    <property type="match status" value="1"/>
</dbReference>
<evidence type="ECO:0000313" key="2">
    <source>
        <dbReference type="EMBL" id="UWP61029.1"/>
    </source>
</evidence>
<dbReference type="Pfam" id="PF13347">
    <property type="entry name" value="MFS_2"/>
    <property type="match status" value="1"/>
</dbReference>
<keyword evidence="1" id="KW-0472">Membrane</keyword>
<evidence type="ECO:0000256" key="1">
    <source>
        <dbReference type="SAM" id="Phobius"/>
    </source>
</evidence>
<keyword evidence="1" id="KW-1133">Transmembrane helix</keyword>
<dbReference type="InterPro" id="IPR039672">
    <property type="entry name" value="MFS_2"/>
</dbReference>
<dbReference type="PANTHER" id="PTHR11328:SF24">
    <property type="entry name" value="MAJOR FACILITATOR SUPERFAMILY (MFS) PROFILE DOMAIN-CONTAINING PROTEIN"/>
    <property type="match status" value="1"/>
</dbReference>
<feature type="transmembrane region" description="Helical" evidence="1">
    <location>
        <begin position="62"/>
        <end position="89"/>
    </location>
</feature>
<feature type="transmembrane region" description="Helical" evidence="1">
    <location>
        <begin position="343"/>
        <end position="363"/>
    </location>
</feature>
<keyword evidence="1" id="KW-0812">Transmembrane</keyword>
<dbReference type="RefSeq" id="WP_049898418.1">
    <property type="nucleotide sequence ID" value="NZ_CABLBR010000036.1"/>
</dbReference>
<feature type="transmembrane region" description="Helical" evidence="1">
    <location>
        <begin position="201"/>
        <end position="221"/>
    </location>
</feature>
<feature type="transmembrane region" description="Helical" evidence="1">
    <location>
        <begin position="171"/>
        <end position="195"/>
    </location>
</feature>
<feature type="transmembrane region" description="Helical" evidence="1">
    <location>
        <begin position="101"/>
        <end position="121"/>
    </location>
</feature>
<accession>A0ABY5VKD3</accession>
<dbReference type="EMBL" id="CP102290">
    <property type="protein sequence ID" value="UWP61029.1"/>
    <property type="molecule type" value="Genomic_DNA"/>
</dbReference>
<evidence type="ECO:0000313" key="3">
    <source>
        <dbReference type="Proteomes" id="UP001060164"/>
    </source>
</evidence>
<feature type="transmembrane region" description="Helical" evidence="1">
    <location>
        <begin position="384"/>
        <end position="408"/>
    </location>
</feature>
<feature type="transmembrane region" description="Helical" evidence="1">
    <location>
        <begin position="32"/>
        <end position="56"/>
    </location>
</feature>
<protein>
    <submittedName>
        <fullName evidence="2">MFS transporter</fullName>
    </submittedName>
</protein>
<keyword evidence="3" id="KW-1185">Reference proteome</keyword>
<dbReference type="Proteomes" id="UP001060164">
    <property type="component" value="Chromosome"/>
</dbReference>